<dbReference type="Proteomes" id="UP001431209">
    <property type="component" value="Unassembled WGS sequence"/>
</dbReference>
<gene>
    <name evidence="3" type="ORF">AKO1_007286</name>
</gene>
<keyword evidence="1" id="KW-0482">Metalloprotease</keyword>
<reference evidence="3 4" key="1">
    <citation type="submission" date="2024-03" db="EMBL/GenBank/DDBJ databases">
        <title>The Acrasis kona genome and developmental transcriptomes reveal deep origins of eukaryotic multicellular pathways.</title>
        <authorList>
            <person name="Sheikh S."/>
            <person name="Fu C.-J."/>
            <person name="Brown M.W."/>
            <person name="Baldauf S.L."/>
        </authorList>
    </citation>
    <scope>NUCLEOTIDE SEQUENCE [LARGE SCALE GENOMIC DNA]</scope>
    <source>
        <strain evidence="3 4">ATCC MYA-3509</strain>
    </source>
</reference>
<dbReference type="InterPro" id="IPR008257">
    <property type="entry name" value="Pept_M19"/>
</dbReference>
<evidence type="ECO:0000313" key="4">
    <source>
        <dbReference type="Proteomes" id="UP001431209"/>
    </source>
</evidence>
<sequence length="447" mass="48898">MSNIFIIPVFLAVVTTSAIYTLIVVIKSLLDVIRFARGQNNSVFLSSFKSVLASSLFYAFFFHLTPKLADFATNGFPPKHPIVGKVQDISSITFDEAQEVHNKFLFVSDLHADTFLWPHRGFITQSTLPFGYVDVPRLIQGNIGLQVFATVTQSPMFQNMESNSNATDVVGLIHMAQGYHRTSYTSALHRALVQTQRLQQTAELSGGSLIMIKSKKDLTRLLSEKASGKKVVGGLMCIEGAQAFENNVDNVVKLFDAGVRMVGVSHFVDTEFGGSAHGDGKYGLTEFGHKALSKVIELNMIVDLAHSSRSLFFDIIDVVNKKKQHGKTPLVIVSHTGVKGTVNTSRNLDDEQLKAVADLGGVIGVTFFKEAIGGSSVSTIVDTIRYVVKVIGVDHVSLGSDFDGSVRCPLDCSQYSHITYQLLRAGFGEKDVEKIMGGNVRRVLEQM</sequence>
<dbReference type="InterPro" id="IPR032466">
    <property type="entry name" value="Metal_Hydrolase"/>
</dbReference>
<protein>
    <recommendedName>
        <fullName evidence="1">Dipeptidase</fullName>
        <ecNumber evidence="1">3.4.13.19</ecNumber>
    </recommendedName>
</protein>
<keyword evidence="2" id="KW-0812">Transmembrane</keyword>
<dbReference type="Pfam" id="PF01244">
    <property type="entry name" value="Peptidase_M19"/>
    <property type="match status" value="1"/>
</dbReference>
<dbReference type="SUPFAM" id="SSF51556">
    <property type="entry name" value="Metallo-dependent hydrolases"/>
    <property type="match status" value="1"/>
</dbReference>
<dbReference type="PROSITE" id="PS51365">
    <property type="entry name" value="RENAL_DIPEPTIDASE_2"/>
    <property type="match status" value="1"/>
</dbReference>
<dbReference type="PANTHER" id="PTHR10443:SF12">
    <property type="entry name" value="DIPEPTIDASE"/>
    <property type="match status" value="1"/>
</dbReference>
<accession>A0AAW2YSI2</accession>
<name>A0AAW2YSI2_9EUKA</name>
<keyword evidence="1" id="KW-0645">Protease</keyword>
<dbReference type="GO" id="GO:0070573">
    <property type="term" value="F:metallodipeptidase activity"/>
    <property type="evidence" value="ECO:0007669"/>
    <property type="project" value="InterPro"/>
</dbReference>
<feature type="transmembrane region" description="Helical" evidence="2">
    <location>
        <begin position="42"/>
        <end position="64"/>
    </location>
</feature>
<dbReference type="EMBL" id="JAOPGA020000625">
    <property type="protein sequence ID" value="KAL0480100.1"/>
    <property type="molecule type" value="Genomic_DNA"/>
</dbReference>
<dbReference type="GO" id="GO:0046872">
    <property type="term" value="F:metal ion binding"/>
    <property type="evidence" value="ECO:0007669"/>
    <property type="project" value="UniProtKB-UniRule"/>
</dbReference>
<comment type="similarity">
    <text evidence="1">Belongs to the metallo-dependent hydrolases superfamily. Peptidase M19 family.</text>
</comment>
<organism evidence="3 4">
    <name type="scientific">Acrasis kona</name>
    <dbReference type="NCBI Taxonomy" id="1008807"/>
    <lineage>
        <taxon>Eukaryota</taxon>
        <taxon>Discoba</taxon>
        <taxon>Heterolobosea</taxon>
        <taxon>Tetramitia</taxon>
        <taxon>Eutetramitia</taxon>
        <taxon>Acrasidae</taxon>
        <taxon>Acrasis</taxon>
    </lineage>
</organism>
<dbReference type="Gene3D" id="3.20.20.140">
    <property type="entry name" value="Metal-dependent hydrolases"/>
    <property type="match status" value="1"/>
</dbReference>
<comment type="caution">
    <text evidence="3">The sequence shown here is derived from an EMBL/GenBank/DDBJ whole genome shotgun (WGS) entry which is preliminary data.</text>
</comment>
<keyword evidence="1" id="KW-0862">Zinc</keyword>
<dbReference type="EC" id="3.4.13.19" evidence="1"/>
<evidence type="ECO:0000256" key="2">
    <source>
        <dbReference type="SAM" id="Phobius"/>
    </source>
</evidence>
<dbReference type="AlphaFoldDB" id="A0AAW2YSI2"/>
<evidence type="ECO:0000256" key="1">
    <source>
        <dbReference type="RuleBase" id="RU341113"/>
    </source>
</evidence>
<comment type="catalytic activity">
    <reaction evidence="1">
        <text>an L-aminoacyl-L-amino acid + H2O = 2 an L-alpha-amino acid</text>
        <dbReference type="Rhea" id="RHEA:48940"/>
        <dbReference type="ChEBI" id="CHEBI:15377"/>
        <dbReference type="ChEBI" id="CHEBI:59869"/>
        <dbReference type="ChEBI" id="CHEBI:77460"/>
        <dbReference type="EC" id="3.4.13.19"/>
    </reaction>
</comment>
<keyword evidence="4" id="KW-1185">Reference proteome</keyword>
<keyword evidence="1" id="KW-0479">Metal-binding</keyword>
<keyword evidence="1" id="KW-0378">Hydrolase</keyword>
<keyword evidence="1" id="KW-0224">Dipeptidase</keyword>
<feature type="transmembrane region" description="Helical" evidence="2">
    <location>
        <begin position="6"/>
        <end position="30"/>
    </location>
</feature>
<dbReference type="PANTHER" id="PTHR10443">
    <property type="entry name" value="MICROSOMAL DIPEPTIDASE"/>
    <property type="match status" value="1"/>
</dbReference>
<keyword evidence="2" id="KW-1133">Transmembrane helix</keyword>
<proteinExistence type="inferred from homology"/>
<comment type="cofactor">
    <cofactor evidence="1">
        <name>Zn(2+)</name>
        <dbReference type="ChEBI" id="CHEBI:29105"/>
    </cofactor>
</comment>
<evidence type="ECO:0000313" key="3">
    <source>
        <dbReference type="EMBL" id="KAL0480100.1"/>
    </source>
</evidence>
<dbReference type="GO" id="GO:0006508">
    <property type="term" value="P:proteolysis"/>
    <property type="evidence" value="ECO:0007669"/>
    <property type="project" value="UniProtKB-KW"/>
</dbReference>
<keyword evidence="2" id="KW-0472">Membrane</keyword>